<dbReference type="GO" id="GO:0008757">
    <property type="term" value="F:S-adenosylmethionine-dependent methyltransferase activity"/>
    <property type="evidence" value="ECO:0007669"/>
    <property type="project" value="InterPro"/>
</dbReference>
<dbReference type="PANTHER" id="PTHR43591:SF24">
    <property type="entry name" value="2-METHOXY-6-POLYPRENYL-1,4-BENZOQUINOL METHYLASE, MITOCHONDRIAL"/>
    <property type="match status" value="1"/>
</dbReference>
<dbReference type="Gene3D" id="3.40.50.150">
    <property type="entry name" value="Vaccinia Virus protein VP39"/>
    <property type="match status" value="1"/>
</dbReference>
<comment type="caution">
    <text evidence="2">The sequence shown here is derived from an EMBL/GenBank/DDBJ whole genome shotgun (WGS) entry which is preliminary data.</text>
</comment>
<reference evidence="2 3" key="1">
    <citation type="journal article" date="2018" name="Arch. Microbiol.">
        <title>New insights into the metabolic potential of the phototrophic purple bacterium Rhodopila globiformis DSM 161(T) from its draft genome sequence and evidence for a vanadium-dependent nitrogenase.</title>
        <authorList>
            <person name="Imhoff J.F."/>
            <person name="Rahn T."/>
            <person name="Kunzel S."/>
            <person name="Neulinger S.C."/>
        </authorList>
    </citation>
    <scope>NUCLEOTIDE SEQUENCE [LARGE SCALE GENOMIC DNA]</scope>
    <source>
        <strain evidence="2 3">DSM 16996</strain>
    </source>
</reference>
<accession>A0A2S6MWJ0</accession>
<dbReference type="EMBL" id="NHSJ01000131">
    <property type="protein sequence ID" value="PPQ26722.1"/>
    <property type="molecule type" value="Genomic_DNA"/>
</dbReference>
<organism evidence="2 3">
    <name type="scientific">Rhodoblastus sphagnicola</name>
    <dbReference type="NCBI Taxonomy" id="333368"/>
    <lineage>
        <taxon>Bacteria</taxon>
        <taxon>Pseudomonadati</taxon>
        <taxon>Pseudomonadota</taxon>
        <taxon>Alphaproteobacteria</taxon>
        <taxon>Hyphomicrobiales</taxon>
        <taxon>Rhodoblastaceae</taxon>
        <taxon>Rhodoblastus</taxon>
    </lineage>
</organism>
<keyword evidence="3" id="KW-1185">Reference proteome</keyword>
<feature type="domain" description="Methyltransferase type 11" evidence="1">
    <location>
        <begin position="39"/>
        <end position="124"/>
    </location>
</feature>
<dbReference type="OrthoDB" id="21342at2"/>
<evidence type="ECO:0000259" key="1">
    <source>
        <dbReference type="Pfam" id="PF08241"/>
    </source>
</evidence>
<dbReference type="InterPro" id="IPR029063">
    <property type="entry name" value="SAM-dependent_MTases_sf"/>
</dbReference>
<dbReference type="Proteomes" id="UP000239089">
    <property type="component" value="Unassembled WGS sequence"/>
</dbReference>
<proteinExistence type="predicted"/>
<gene>
    <name evidence="2" type="ORF">CCR94_21675</name>
</gene>
<dbReference type="RefSeq" id="WP_104510267.1">
    <property type="nucleotide sequence ID" value="NZ_JACIGC010000020.1"/>
</dbReference>
<dbReference type="InterPro" id="IPR013216">
    <property type="entry name" value="Methyltransf_11"/>
</dbReference>
<dbReference type="PANTHER" id="PTHR43591">
    <property type="entry name" value="METHYLTRANSFERASE"/>
    <property type="match status" value="1"/>
</dbReference>
<protein>
    <recommendedName>
        <fullName evidence="1">Methyltransferase type 11 domain-containing protein</fullName>
    </recommendedName>
</protein>
<evidence type="ECO:0000313" key="2">
    <source>
        <dbReference type="EMBL" id="PPQ26722.1"/>
    </source>
</evidence>
<dbReference type="SUPFAM" id="SSF53335">
    <property type="entry name" value="S-adenosyl-L-methionine-dependent methyltransferases"/>
    <property type="match status" value="1"/>
</dbReference>
<evidence type="ECO:0000313" key="3">
    <source>
        <dbReference type="Proteomes" id="UP000239089"/>
    </source>
</evidence>
<name>A0A2S6MWJ0_9HYPH</name>
<dbReference type="AlphaFoldDB" id="A0A2S6MWJ0"/>
<dbReference type="Pfam" id="PF08241">
    <property type="entry name" value="Methyltransf_11"/>
    <property type="match status" value="1"/>
</dbReference>
<sequence length="214" mass="23404">MLDEIKTVIRDHWNQRAAAYDASAHHTIEMETERAEWASLLLAAMGHQVTGADIAEDMLAQARAKAAARSLTATFLIGDAEAHPFPDASFDVVVNRHLLWTRPDPERALFEWTRVLAPGGKMVIIDGDFHCAAKTSSADERASPSMDAYRAAGIADRLPLQASPRPQADLQMPAALGLTAEVRIIGSDGEFFVDLPFGARQDHCRFALFGEKPL</sequence>
<dbReference type="CDD" id="cd02440">
    <property type="entry name" value="AdoMet_MTases"/>
    <property type="match status" value="1"/>
</dbReference>